<organism evidence="3 4">
    <name type="scientific">Claviceps pusilla</name>
    <dbReference type="NCBI Taxonomy" id="123648"/>
    <lineage>
        <taxon>Eukaryota</taxon>
        <taxon>Fungi</taxon>
        <taxon>Dikarya</taxon>
        <taxon>Ascomycota</taxon>
        <taxon>Pezizomycotina</taxon>
        <taxon>Sordariomycetes</taxon>
        <taxon>Hypocreomycetidae</taxon>
        <taxon>Hypocreales</taxon>
        <taxon>Clavicipitaceae</taxon>
        <taxon>Claviceps</taxon>
    </lineage>
</organism>
<evidence type="ECO:0008006" key="5">
    <source>
        <dbReference type="Google" id="ProtNLM"/>
    </source>
</evidence>
<dbReference type="InterPro" id="IPR036396">
    <property type="entry name" value="Cyt_P450_sf"/>
</dbReference>
<evidence type="ECO:0000313" key="4">
    <source>
        <dbReference type="Proteomes" id="UP000748025"/>
    </source>
</evidence>
<dbReference type="AlphaFoldDB" id="A0A9P7NCY4"/>
<sequence length="191" mass="20625">MDMALGLPHLLPYLSVMVGLISNIINLISWAICHIIANPGLETSPREELEEASSGDSNRDSRGALGPWHGLDVPTVRRLNKDGLFGEDIELKKGSVIVSPIHPSDIFDATIWGGDAHVFRPGRFIHTRGSRRINRELAKHLPVFGLPGMHQCPGRYLGLTMGADRADPSHGPSGDTAQARRWLGEGTGAGS</sequence>
<dbReference type="OrthoDB" id="1470350at2759"/>
<dbReference type="EMBL" id="SRPW01000558">
    <property type="protein sequence ID" value="KAG6013688.1"/>
    <property type="molecule type" value="Genomic_DNA"/>
</dbReference>
<name>A0A9P7NCY4_9HYPO</name>
<dbReference type="Gene3D" id="1.10.630.10">
    <property type="entry name" value="Cytochrome P450"/>
    <property type="match status" value="1"/>
</dbReference>
<gene>
    <name evidence="3" type="ORF">E4U43_007150</name>
</gene>
<dbReference type="GO" id="GO:0020037">
    <property type="term" value="F:heme binding"/>
    <property type="evidence" value="ECO:0007669"/>
    <property type="project" value="InterPro"/>
</dbReference>
<keyword evidence="2" id="KW-1133">Transmembrane helix</keyword>
<evidence type="ECO:0000256" key="2">
    <source>
        <dbReference type="SAM" id="Phobius"/>
    </source>
</evidence>
<feature type="region of interest" description="Disordered" evidence="1">
    <location>
        <begin position="44"/>
        <end position="65"/>
    </location>
</feature>
<dbReference type="GO" id="GO:0005506">
    <property type="term" value="F:iron ion binding"/>
    <property type="evidence" value="ECO:0007669"/>
    <property type="project" value="InterPro"/>
</dbReference>
<dbReference type="SUPFAM" id="SSF48264">
    <property type="entry name" value="Cytochrome P450"/>
    <property type="match status" value="1"/>
</dbReference>
<reference evidence="3" key="1">
    <citation type="journal article" date="2020" name="bioRxiv">
        <title>Whole genome comparisons of ergot fungi reveals the divergence and evolution of species within the genus Claviceps are the result of varying mechanisms driving genome evolution and host range expansion.</title>
        <authorList>
            <person name="Wyka S.A."/>
            <person name="Mondo S.J."/>
            <person name="Liu M."/>
            <person name="Dettman J."/>
            <person name="Nalam V."/>
            <person name="Broders K.D."/>
        </authorList>
    </citation>
    <scope>NUCLEOTIDE SEQUENCE</scope>
    <source>
        <strain evidence="3">CCC 602</strain>
    </source>
</reference>
<keyword evidence="2" id="KW-0812">Transmembrane</keyword>
<evidence type="ECO:0000256" key="1">
    <source>
        <dbReference type="SAM" id="MobiDB-lite"/>
    </source>
</evidence>
<proteinExistence type="predicted"/>
<evidence type="ECO:0000313" key="3">
    <source>
        <dbReference type="EMBL" id="KAG6013688.1"/>
    </source>
</evidence>
<dbReference type="Proteomes" id="UP000748025">
    <property type="component" value="Unassembled WGS sequence"/>
</dbReference>
<keyword evidence="4" id="KW-1185">Reference proteome</keyword>
<dbReference type="GO" id="GO:0004497">
    <property type="term" value="F:monooxygenase activity"/>
    <property type="evidence" value="ECO:0007669"/>
    <property type="project" value="InterPro"/>
</dbReference>
<feature type="transmembrane region" description="Helical" evidence="2">
    <location>
        <begin position="12"/>
        <end position="37"/>
    </location>
</feature>
<dbReference type="GO" id="GO:0016705">
    <property type="term" value="F:oxidoreductase activity, acting on paired donors, with incorporation or reduction of molecular oxygen"/>
    <property type="evidence" value="ECO:0007669"/>
    <property type="project" value="InterPro"/>
</dbReference>
<feature type="region of interest" description="Disordered" evidence="1">
    <location>
        <begin position="163"/>
        <end position="191"/>
    </location>
</feature>
<comment type="caution">
    <text evidence="3">The sequence shown here is derived from an EMBL/GenBank/DDBJ whole genome shotgun (WGS) entry which is preliminary data.</text>
</comment>
<keyword evidence="2" id="KW-0472">Membrane</keyword>
<accession>A0A9P7NCY4</accession>
<protein>
    <recommendedName>
        <fullName evidence="5">Cytochrome P450</fullName>
    </recommendedName>
</protein>